<dbReference type="EMBL" id="BARW01015006">
    <property type="protein sequence ID" value="GAI82578.1"/>
    <property type="molecule type" value="Genomic_DNA"/>
</dbReference>
<protein>
    <submittedName>
        <fullName evidence="2">Uncharacterized protein</fullName>
    </submittedName>
</protein>
<reference evidence="2" key="1">
    <citation type="journal article" date="2014" name="Front. Microbiol.">
        <title>High frequency of phylogenetically diverse reductive dehalogenase-homologous genes in deep subseafloor sedimentary metagenomes.</title>
        <authorList>
            <person name="Kawai M."/>
            <person name="Futagami T."/>
            <person name="Toyoda A."/>
            <person name="Takaki Y."/>
            <person name="Nishi S."/>
            <person name="Hori S."/>
            <person name="Arai W."/>
            <person name="Tsubouchi T."/>
            <person name="Morono Y."/>
            <person name="Uchiyama I."/>
            <person name="Ito T."/>
            <person name="Fujiyama A."/>
            <person name="Inagaki F."/>
            <person name="Takami H."/>
        </authorList>
    </citation>
    <scope>NUCLEOTIDE SEQUENCE</scope>
    <source>
        <strain evidence="2">Expedition CK06-06</strain>
    </source>
</reference>
<name>X1RPL1_9ZZZZ</name>
<feature type="non-terminal residue" evidence="2">
    <location>
        <position position="75"/>
    </location>
</feature>
<feature type="region of interest" description="Disordered" evidence="1">
    <location>
        <begin position="1"/>
        <end position="23"/>
    </location>
</feature>
<gene>
    <name evidence="2" type="ORF">S12H4_26448</name>
</gene>
<feature type="compositionally biased region" description="Basic residues" evidence="1">
    <location>
        <begin position="1"/>
        <end position="12"/>
    </location>
</feature>
<sequence>MKFPWTKRKRGQYKSSKQRAQEEQSSIDLMMLQAWKDDLRLHPQYLRELSRQKFGMTDMGEGEGSYQEPDFISKM</sequence>
<accession>X1RPL1</accession>
<comment type="caution">
    <text evidence="2">The sequence shown here is derived from an EMBL/GenBank/DDBJ whole genome shotgun (WGS) entry which is preliminary data.</text>
</comment>
<evidence type="ECO:0000256" key="1">
    <source>
        <dbReference type="SAM" id="MobiDB-lite"/>
    </source>
</evidence>
<organism evidence="2">
    <name type="scientific">marine sediment metagenome</name>
    <dbReference type="NCBI Taxonomy" id="412755"/>
    <lineage>
        <taxon>unclassified sequences</taxon>
        <taxon>metagenomes</taxon>
        <taxon>ecological metagenomes</taxon>
    </lineage>
</organism>
<feature type="region of interest" description="Disordered" evidence="1">
    <location>
        <begin position="56"/>
        <end position="75"/>
    </location>
</feature>
<dbReference type="AlphaFoldDB" id="X1RPL1"/>
<proteinExistence type="predicted"/>
<evidence type="ECO:0000313" key="2">
    <source>
        <dbReference type="EMBL" id="GAI82578.1"/>
    </source>
</evidence>